<reference evidence="7" key="2">
    <citation type="submission" date="2018-05" db="EMBL/GenBank/DDBJ databases">
        <authorList>
            <person name="Ferrari B."/>
        </authorList>
    </citation>
    <scope>NUCLEOTIDE SEQUENCE</scope>
    <source>
        <strain evidence="7">RRmetagenome_bin12</strain>
    </source>
</reference>
<evidence type="ECO:0000256" key="4">
    <source>
        <dbReference type="ARBA" id="ARBA00022842"/>
    </source>
</evidence>
<reference evidence="7 8" key="1">
    <citation type="journal article" date="2017" name="Nature">
        <title>Atmospheric trace gases support primary production in Antarctic desert surface soil.</title>
        <authorList>
            <person name="Ji M."/>
            <person name="Greening C."/>
            <person name="Vanwonterghem I."/>
            <person name="Carere C.R."/>
            <person name="Bay S.K."/>
            <person name="Steen J.A."/>
            <person name="Montgomery K."/>
            <person name="Lines T."/>
            <person name="Beardall J."/>
            <person name="van Dorst J."/>
            <person name="Snape I."/>
            <person name="Stott M.B."/>
            <person name="Hugenholtz P."/>
            <person name="Ferrari B.C."/>
        </authorList>
    </citation>
    <scope>NUCLEOTIDE SEQUENCE [LARGE SCALE GENOMIC DNA]</scope>
    <source>
        <strain evidence="7">RRmetagenome_bin12</strain>
    </source>
</reference>
<dbReference type="PANTHER" id="PTHR20854:SF4">
    <property type="entry name" value="INOSITOL-1-MONOPHOSPHATASE-RELATED"/>
    <property type="match status" value="1"/>
</dbReference>
<feature type="binding site" evidence="5">
    <location>
        <position position="93"/>
    </location>
    <ligand>
        <name>Mg(2+)</name>
        <dbReference type="ChEBI" id="CHEBI:18420"/>
        <label>2</label>
    </ligand>
</feature>
<comment type="caution">
    <text evidence="7">The sequence shown here is derived from an EMBL/GenBank/DDBJ whole genome shotgun (WGS) entry which is preliminary data.</text>
</comment>
<proteinExistence type="predicted"/>
<feature type="binding site" evidence="5">
    <location>
        <position position="74"/>
    </location>
    <ligand>
        <name>Mg(2+)</name>
        <dbReference type="ChEBI" id="CHEBI:18420"/>
        <label>1</label>
        <note>catalytic</note>
    </ligand>
</feature>
<dbReference type="Proteomes" id="UP000606991">
    <property type="component" value="Unassembled WGS sequence"/>
</dbReference>
<dbReference type="PANTHER" id="PTHR20854">
    <property type="entry name" value="INOSITOL MONOPHOSPHATASE"/>
    <property type="match status" value="1"/>
</dbReference>
<keyword evidence="3" id="KW-0378">Hydrolase</keyword>
<protein>
    <submittedName>
        <fullName evidence="7">Histidinol-phosphatase</fullName>
    </submittedName>
</protein>
<sequence length="267" mass="28335">MIDASAAALQEELAFANELADAADAISMSRFRALDLVVTTKPDFSPVTEADHGIERALRERIGSHRPTHAIVGEEFGGEVSARNGWRWVIDPIDGTKSFVRGMETWGTLIALQHDGISMVAVASTPADGHRHAAVRGGGATANGHPISVSRVDSVAQSMVAHSSVRGFQRVGLWAELLDITRLCWEARGLGNTHSHLAVARGIADIGWTSRANLWDYAALSLIVEEAGGRFLDRSADGPLGGTGLSTNGLLHDEVLAITHADRPLGG</sequence>
<evidence type="ECO:0000256" key="3">
    <source>
        <dbReference type="ARBA" id="ARBA00022801"/>
    </source>
</evidence>
<accession>A0A934JUY2</accession>
<reference evidence="6 9" key="3">
    <citation type="submission" date="2020-10" db="EMBL/GenBank/DDBJ databases">
        <title>Ca. Dormibacterota MAGs.</title>
        <authorList>
            <person name="Montgomery K."/>
        </authorList>
    </citation>
    <scope>NUCLEOTIDE SEQUENCE [LARGE SCALE GENOMIC DNA]</scope>
    <source>
        <strain evidence="6">SC8812_S17_18</strain>
    </source>
</reference>
<evidence type="ECO:0000313" key="8">
    <source>
        <dbReference type="Proteomes" id="UP000248724"/>
    </source>
</evidence>
<dbReference type="EMBL" id="QHBU01000130">
    <property type="protein sequence ID" value="PZR80930.1"/>
    <property type="molecule type" value="Genomic_DNA"/>
</dbReference>
<evidence type="ECO:0000313" key="7">
    <source>
        <dbReference type="EMBL" id="PZR80930.1"/>
    </source>
</evidence>
<dbReference type="Gene3D" id="3.40.190.80">
    <property type="match status" value="1"/>
</dbReference>
<evidence type="ECO:0000256" key="1">
    <source>
        <dbReference type="ARBA" id="ARBA00001946"/>
    </source>
</evidence>
<dbReference type="Proteomes" id="UP000248724">
    <property type="component" value="Unassembled WGS sequence"/>
</dbReference>
<dbReference type="SUPFAM" id="SSF56655">
    <property type="entry name" value="Carbohydrate phosphatase"/>
    <property type="match status" value="1"/>
</dbReference>
<dbReference type="EMBL" id="JAEKNS010000028">
    <property type="protein sequence ID" value="MBJ7593609.1"/>
    <property type="molecule type" value="Genomic_DNA"/>
</dbReference>
<accession>A0A2W5Z6E7</accession>
<comment type="cofactor">
    <cofactor evidence="1 5">
        <name>Mg(2+)</name>
        <dbReference type="ChEBI" id="CHEBI:18420"/>
    </cofactor>
</comment>
<dbReference type="GO" id="GO:0008934">
    <property type="term" value="F:inositol monophosphate 1-phosphatase activity"/>
    <property type="evidence" value="ECO:0007669"/>
    <property type="project" value="TreeGrafter"/>
</dbReference>
<dbReference type="InterPro" id="IPR000760">
    <property type="entry name" value="Inositol_monophosphatase-like"/>
</dbReference>
<evidence type="ECO:0000313" key="6">
    <source>
        <dbReference type="EMBL" id="MBJ7593609.1"/>
    </source>
</evidence>
<feature type="binding site" evidence="5">
    <location>
        <position position="91"/>
    </location>
    <ligand>
        <name>Mg(2+)</name>
        <dbReference type="ChEBI" id="CHEBI:18420"/>
        <label>1</label>
        <note>catalytic</note>
    </ligand>
</feature>
<dbReference type="AlphaFoldDB" id="A0A2W5Z6E7"/>
<evidence type="ECO:0000256" key="2">
    <source>
        <dbReference type="ARBA" id="ARBA00022723"/>
    </source>
</evidence>
<dbReference type="GO" id="GO:0046872">
    <property type="term" value="F:metal ion binding"/>
    <property type="evidence" value="ECO:0007669"/>
    <property type="project" value="UniProtKB-KW"/>
</dbReference>
<evidence type="ECO:0000256" key="5">
    <source>
        <dbReference type="PIRSR" id="PIRSR600760-2"/>
    </source>
</evidence>
<evidence type="ECO:0000313" key="9">
    <source>
        <dbReference type="Proteomes" id="UP000606991"/>
    </source>
</evidence>
<dbReference type="PRINTS" id="PR00377">
    <property type="entry name" value="IMPHPHTASES"/>
</dbReference>
<dbReference type="GO" id="GO:0006020">
    <property type="term" value="P:inositol metabolic process"/>
    <property type="evidence" value="ECO:0007669"/>
    <property type="project" value="TreeGrafter"/>
</dbReference>
<dbReference type="PROSITE" id="PS00629">
    <property type="entry name" value="IMP_1"/>
    <property type="match status" value="1"/>
</dbReference>
<dbReference type="FunFam" id="3.30.540.10:FF:000003">
    <property type="entry name" value="Inositol-1-monophosphatase"/>
    <property type="match status" value="1"/>
</dbReference>
<name>A0A2W5Z6E7_9BACT</name>
<gene>
    <name evidence="7" type="ORF">DLM65_07075</name>
    <name evidence="6" type="ORF">JF886_01905</name>
</gene>
<dbReference type="RefSeq" id="WP_337309047.1">
    <property type="nucleotide sequence ID" value="NZ_JAEKNS010000028.1"/>
</dbReference>
<dbReference type="InterPro" id="IPR020583">
    <property type="entry name" value="Inositol_monoP_metal-BS"/>
</dbReference>
<dbReference type="GO" id="GO:0007165">
    <property type="term" value="P:signal transduction"/>
    <property type="evidence" value="ECO:0007669"/>
    <property type="project" value="TreeGrafter"/>
</dbReference>
<dbReference type="Gene3D" id="3.30.540.10">
    <property type="entry name" value="Fructose-1,6-Bisphosphatase, subunit A, domain 1"/>
    <property type="match status" value="1"/>
</dbReference>
<organism evidence="7 8">
    <name type="scientific">Candidatus Aeolococcus gillhamiae</name>
    <dbReference type="NCBI Taxonomy" id="3127015"/>
    <lineage>
        <taxon>Bacteria</taxon>
        <taxon>Bacillati</taxon>
        <taxon>Candidatus Dormiibacterota</taxon>
        <taxon>Candidatus Dormibacteria</taxon>
        <taxon>Candidatus Aeolococcales</taxon>
        <taxon>Candidatus Aeolococcaceae</taxon>
        <taxon>Candidatus Aeolococcus</taxon>
    </lineage>
</organism>
<keyword evidence="2 5" id="KW-0479">Metal-binding</keyword>
<feature type="binding site" evidence="5">
    <location>
        <position position="216"/>
    </location>
    <ligand>
        <name>Mg(2+)</name>
        <dbReference type="ChEBI" id="CHEBI:18420"/>
        <label>1</label>
        <note>catalytic</note>
    </ligand>
</feature>
<keyword evidence="4 5" id="KW-0460">Magnesium</keyword>
<feature type="binding site" evidence="5">
    <location>
        <position position="94"/>
    </location>
    <ligand>
        <name>Mg(2+)</name>
        <dbReference type="ChEBI" id="CHEBI:18420"/>
        <label>1</label>
        <note>catalytic</note>
    </ligand>
</feature>
<dbReference type="Pfam" id="PF00459">
    <property type="entry name" value="Inositol_P"/>
    <property type="match status" value="1"/>
</dbReference>